<accession>A0A845GW11</accession>
<dbReference type="EMBL" id="WWCX01000136">
    <property type="protein sequence ID" value="MYM98653.1"/>
    <property type="molecule type" value="Genomic_DNA"/>
</dbReference>
<reference evidence="3" key="1">
    <citation type="submission" date="2019-12" db="EMBL/GenBank/DDBJ databases">
        <title>Novel species isolated from a subtropical stream in China.</title>
        <authorList>
            <person name="Lu H."/>
        </authorList>
    </citation>
    <scope>NUCLEOTIDE SEQUENCE [LARGE SCALE GENOMIC DNA]</scope>
    <source>
        <strain evidence="3">FT81W</strain>
    </source>
</reference>
<protein>
    <submittedName>
        <fullName evidence="3">Uncharacterized protein</fullName>
    </submittedName>
</protein>
<comment type="caution">
    <text evidence="3">The sequence shown here is derived from an EMBL/GenBank/DDBJ whole genome shotgun (WGS) entry which is preliminary data.</text>
</comment>
<keyword evidence="2" id="KW-0472">Membrane</keyword>
<dbReference type="AlphaFoldDB" id="A0A845GW11"/>
<evidence type="ECO:0000313" key="4">
    <source>
        <dbReference type="Proteomes" id="UP000447355"/>
    </source>
</evidence>
<dbReference type="Proteomes" id="UP000447355">
    <property type="component" value="Unassembled WGS sequence"/>
</dbReference>
<evidence type="ECO:0000256" key="1">
    <source>
        <dbReference type="SAM" id="MobiDB-lite"/>
    </source>
</evidence>
<feature type="region of interest" description="Disordered" evidence="1">
    <location>
        <begin position="355"/>
        <end position="378"/>
    </location>
</feature>
<dbReference type="RefSeq" id="WP_161087459.1">
    <property type="nucleotide sequence ID" value="NZ_WWCX01000136.1"/>
</dbReference>
<sequence length="463" mass="50272">MTSDTTTTTGLDTLLSIGIITAGQRRRALADPGASEVAAMESMSGQLVWMIQRDIVTPDDMAHACTRIETSYSEEEGARHLEIISETLAKYLSVREQINRDKLGALVSAALITQSELDRILPQLPQELLLESPGEALVWLTHNGHISGRRLKTFRRDGAGGDVRRTAILQEVERLDREYHDAKTAYLRALLPGPVWMWIAVPMLAFSVYIWHTVTPSAAPACTDPDISRTLDGLMLRASIDQRISSMRPSADATLPRVSGIKEVGYASEPRIRGCKATLTIDKTETPYAFTIEPSAPGKQDFAVVGASPAIVEARFGHLTTDGKFINTAEPIGRAAAERAFRAGVEQLMSSALPAGRRLTPEPPMSGIPKLATSSPERSREIAEVEPLAPCREIAAGTAYSCRLLVERNDPLLAAIGRDGSTTLEGDFVFERDGATGPWHMAKGFDEAFVNAVAASRIQSLTR</sequence>
<name>A0A845GW11_9BURK</name>
<keyword evidence="2" id="KW-1133">Transmembrane helix</keyword>
<keyword evidence="2" id="KW-0812">Transmembrane</keyword>
<organism evidence="3 4">
    <name type="scientific">Duganella vulcania</name>
    <dbReference type="NCBI Taxonomy" id="2692166"/>
    <lineage>
        <taxon>Bacteria</taxon>
        <taxon>Pseudomonadati</taxon>
        <taxon>Pseudomonadota</taxon>
        <taxon>Betaproteobacteria</taxon>
        <taxon>Burkholderiales</taxon>
        <taxon>Oxalobacteraceae</taxon>
        <taxon>Telluria group</taxon>
        <taxon>Duganella</taxon>
    </lineage>
</organism>
<feature type="transmembrane region" description="Helical" evidence="2">
    <location>
        <begin position="195"/>
        <end position="212"/>
    </location>
</feature>
<evidence type="ECO:0000313" key="3">
    <source>
        <dbReference type="EMBL" id="MYM98653.1"/>
    </source>
</evidence>
<gene>
    <name evidence="3" type="ORF">GTP90_32895</name>
</gene>
<proteinExistence type="predicted"/>
<evidence type="ECO:0000256" key="2">
    <source>
        <dbReference type="SAM" id="Phobius"/>
    </source>
</evidence>